<evidence type="ECO:0000313" key="6">
    <source>
        <dbReference type="Proteomes" id="UP001589793"/>
    </source>
</evidence>
<keyword evidence="2" id="KW-0547">Nucleotide-binding</keyword>
<dbReference type="InterPro" id="IPR017871">
    <property type="entry name" value="ABC_transporter-like_CS"/>
</dbReference>
<evidence type="ECO:0000256" key="2">
    <source>
        <dbReference type="ARBA" id="ARBA00022741"/>
    </source>
</evidence>
<dbReference type="InterPro" id="IPR003439">
    <property type="entry name" value="ABC_transporter-like_ATP-bd"/>
</dbReference>
<evidence type="ECO:0000256" key="3">
    <source>
        <dbReference type="ARBA" id="ARBA00022840"/>
    </source>
</evidence>
<dbReference type="Proteomes" id="UP001589793">
    <property type="component" value="Unassembled WGS sequence"/>
</dbReference>
<dbReference type="InterPro" id="IPR027417">
    <property type="entry name" value="P-loop_NTPase"/>
</dbReference>
<evidence type="ECO:0000256" key="1">
    <source>
        <dbReference type="ARBA" id="ARBA00022448"/>
    </source>
</evidence>
<comment type="caution">
    <text evidence="5">The sequence shown here is derived from an EMBL/GenBank/DDBJ whole genome shotgun (WGS) entry which is preliminary data.</text>
</comment>
<protein>
    <submittedName>
        <fullName evidence="5">ABC transporter ATP-binding protein</fullName>
    </submittedName>
</protein>
<dbReference type="EMBL" id="JBHLSV010000006">
    <property type="protein sequence ID" value="MFC0673703.1"/>
    <property type="molecule type" value="Genomic_DNA"/>
</dbReference>
<dbReference type="SUPFAM" id="SSF52540">
    <property type="entry name" value="P-loop containing nucleoside triphosphate hydrolases"/>
    <property type="match status" value="1"/>
</dbReference>
<reference evidence="5 6" key="1">
    <citation type="submission" date="2024-09" db="EMBL/GenBank/DDBJ databases">
        <authorList>
            <person name="Sun Q."/>
            <person name="Mori K."/>
        </authorList>
    </citation>
    <scope>NUCLEOTIDE SEQUENCE [LARGE SCALE GENOMIC DNA]</scope>
    <source>
        <strain evidence="5 6">CICC 10874</strain>
    </source>
</reference>
<dbReference type="InterPro" id="IPR050093">
    <property type="entry name" value="ABC_SmlMolc_Importer"/>
</dbReference>
<dbReference type="InterPro" id="IPR003593">
    <property type="entry name" value="AAA+_ATPase"/>
</dbReference>
<dbReference type="RefSeq" id="WP_376979477.1">
    <property type="nucleotide sequence ID" value="NZ_JBHLSV010000006.1"/>
</dbReference>
<evidence type="ECO:0000259" key="4">
    <source>
        <dbReference type="PROSITE" id="PS50893"/>
    </source>
</evidence>
<sequence length="254" mass="26934">MSVLKATGVSLGFGGPDVLENVSIEVTSGAAPVGLIGPSGGGKTTLLHILAGTQKLIRGSVTFEGRSVAKLRLRSKSEFSARVRAVSQYSMTITDPRETAEIRLRQALKTARKGGRTHGTSIEDMLAAVGLDMSAARRPMSTLSGGERQRVALAAALATRPEILLLDEPLTALDPHSRTSMTTHLRELIERLGIGVLIASHDLELVERLCPTVHALVGGQLLPAAPLREVLRDPEHPDLAELAAAAPLAVSRFR</sequence>
<dbReference type="SMART" id="SM00382">
    <property type="entry name" value="AAA"/>
    <property type="match status" value="1"/>
</dbReference>
<name>A0ABV6RCM2_9MICO</name>
<feature type="domain" description="ABC transporter" evidence="4">
    <location>
        <begin position="4"/>
        <end position="243"/>
    </location>
</feature>
<dbReference type="PANTHER" id="PTHR42781">
    <property type="entry name" value="SPERMIDINE/PUTRESCINE IMPORT ATP-BINDING PROTEIN POTA"/>
    <property type="match status" value="1"/>
</dbReference>
<dbReference type="Gene3D" id="3.40.50.300">
    <property type="entry name" value="P-loop containing nucleotide triphosphate hydrolases"/>
    <property type="match status" value="1"/>
</dbReference>
<proteinExistence type="predicted"/>
<organism evidence="5 6">
    <name type="scientific">Brachybacterium hainanense</name>
    <dbReference type="NCBI Taxonomy" id="1541174"/>
    <lineage>
        <taxon>Bacteria</taxon>
        <taxon>Bacillati</taxon>
        <taxon>Actinomycetota</taxon>
        <taxon>Actinomycetes</taxon>
        <taxon>Micrococcales</taxon>
        <taxon>Dermabacteraceae</taxon>
        <taxon>Brachybacterium</taxon>
    </lineage>
</organism>
<keyword evidence="3 5" id="KW-0067">ATP-binding</keyword>
<dbReference type="PROSITE" id="PS50893">
    <property type="entry name" value="ABC_TRANSPORTER_2"/>
    <property type="match status" value="1"/>
</dbReference>
<dbReference type="GO" id="GO:0005524">
    <property type="term" value="F:ATP binding"/>
    <property type="evidence" value="ECO:0007669"/>
    <property type="project" value="UniProtKB-KW"/>
</dbReference>
<evidence type="ECO:0000313" key="5">
    <source>
        <dbReference type="EMBL" id="MFC0673703.1"/>
    </source>
</evidence>
<dbReference type="Pfam" id="PF00005">
    <property type="entry name" value="ABC_tran"/>
    <property type="match status" value="1"/>
</dbReference>
<keyword evidence="6" id="KW-1185">Reference proteome</keyword>
<dbReference type="PROSITE" id="PS00211">
    <property type="entry name" value="ABC_TRANSPORTER_1"/>
    <property type="match status" value="1"/>
</dbReference>
<accession>A0ABV6RCM2</accession>
<keyword evidence="1" id="KW-0813">Transport</keyword>
<dbReference type="PANTHER" id="PTHR42781:SF4">
    <property type="entry name" value="SPERMIDINE_PUTRESCINE IMPORT ATP-BINDING PROTEIN POTA"/>
    <property type="match status" value="1"/>
</dbReference>
<gene>
    <name evidence="5" type="ORF">ACFFF6_07025</name>
</gene>